<sequence length="84" mass="9257">MRRDRAPDAPPGGLSLILLSARYFGSQTSIPCSFLGIIPHSSPGQRAVAGITFYYNRAEQNSENSNMPFFDAPRGFTMNFINQS</sequence>
<dbReference type="AlphaFoldDB" id="A0A2T7B401"/>
<accession>A0A2T7B401</accession>
<dbReference type="EMBL" id="MSAG01000021">
    <property type="protein sequence ID" value="PUX21040.1"/>
    <property type="molecule type" value="Genomic_DNA"/>
</dbReference>
<reference evidence="1" key="1">
    <citation type="submission" date="2016-12" db="EMBL/GenBank/DDBJ databases">
        <title>Analysis of the Molecular Diversity Among Cronobacter Species Isolated from Filth Flies Using a Pan Genomic DNA Microarray.</title>
        <authorList>
            <person name="Pava-Ripoll M."/>
            <person name="Tall B."/>
            <person name="Farber J."/>
            <person name="Fanning S."/>
            <person name="Lehner A."/>
            <person name="Stephan R."/>
            <person name="Pagotto F."/>
            <person name="Iverson C."/>
            <person name="Ziobro G."/>
            <person name="Miller A."/>
            <person name="Pearson R."/>
            <person name="Yan Q."/>
            <person name="Kim M."/>
            <person name="Jeong S."/>
            <person name="Park J."/>
            <person name="Jun S."/>
            <person name="Choi H."/>
            <person name="Chung T."/>
            <person name="Yoo Y."/>
            <person name="Park E."/>
            <person name="Hwang S."/>
            <person name="Lee B."/>
            <person name="Sathyamoorthy V."/>
            <person name="Carter L."/>
            <person name="Mammel M."/>
            <person name="Jackson S."/>
            <person name="Kothary M."/>
            <person name="Patel I."/>
            <person name="Grim C."/>
            <person name="Gopinath G."/>
            <person name="Gangiredla J."/>
            <person name="Chase H."/>
        </authorList>
    </citation>
    <scope>NUCLEOTIDE SEQUENCE [LARGE SCALE GENOMIC DNA]</scope>
    <source>
        <strain evidence="1">MOD1-Sh41s</strain>
    </source>
</reference>
<dbReference type="OrthoDB" id="6563239at2"/>
<proteinExistence type="predicted"/>
<evidence type="ECO:0000313" key="1">
    <source>
        <dbReference type="EMBL" id="PUX21040.1"/>
    </source>
</evidence>
<gene>
    <name evidence="1" type="ORF">BS411_14025</name>
</gene>
<comment type="caution">
    <text evidence="1">The sequence shown here is derived from an EMBL/GenBank/DDBJ whole genome shotgun (WGS) entry which is preliminary data.</text>
</comment>
<protein>
    <submittedName>
        <fullName evidence="1">Uncharacterized protein</fullName>
    </submittedName>
</protein>
<organism evidence="1">
    <name type="scientific">Cronobacter turicensis</name>
    <dbReference type="NCBI Taxonomy" id="413502"/>
    <lineage>
        <taxon>Bacteria</taxon>
        <taxon>Pseudomonadati</taxon>
        <taxon>Pseudomonadota</taxon>
        <taxon>Gammaproteobacteria</taxon>
        <taxon>Enterobacterales</taxon>
        <taxon>Enterobacteriaceae</taxon>
        <taxon>Cronobacter</taxon>
    </lineage>
</organism>
<name>A0A2T7B401_9ENTR</name>